<name>A0A9N8H1L4_9STRA</name>
<evidence type="ECO:0000256" key="1">
    <source>
        <dbReference type="SAM" id="MobiDB-lite"/>
    </source>
</evidence>
<protein>
    <recommendedName>
        <fullName evidence="4">Sulfotransferase domain-containing protein</fullName>
    </recommendedName>
</protein>
<evidence type="ECO:0000313" key="3">
    <source>
        <dbReference type="Proteomes" id="UP001153069"/>
    </source>
</evidence>
<dbReference type="Proteomes" id="UP001153069">
    <property type="component" value="Unassembled WGS sequence"/>
</dbReference>
<gene>
    <name evidence="2" type="ORF">SEMRO_19_G013470.1</name>
</gene>
<comment type="caution">
    <text evidence="2">The sequence shown here is derived from an EMBL/GenBank/DDBJ whole genome shotgun (WGS) entry which is preliminary data.</text>
</comment>
<dbReference type="Gene3D" id="3.40.50.300">
    <property type="entry name" value="P-loop containing nucleotide triphosphate hydrolases"/>
    <property type="match status" value="1"/>
</dbReference>
<feature type="compositionally biased region" description="Basic residues" evidence="1">
    <location>
        <begin position="1"/>
        <end position="11"/>
    </location>
</feature>
<dbReference type="GO" id="GO:0016020">
    <property type="term" value="C:membrane"/>
    <property type="evidence" value="ECO:0007669"/>
    <property type="project" value="InterPro"/>
</dbReference>
<evidence type="ECO:0000313" key="2">
    <source>
        <dbReference type="EMBL" id="CAB9497396.1"/>
    </source>
</evidence>
<evidence type="ECO:0008006" key="4">
    <source>
        <dbReference type="Google" id="ProtNLM"/>
    </source>
</evidence>
<reference evidence="2" key="1">
    <citation type="submission" date="2020-06" db="EMBL/GenBank/DDBJ databases">
        <authorList>
            <consortium name="Plant Systems Biology data submission"/>
        </authorList>
    </citation>
    <scope>NUCLEOTIDE SEQUENCE</scope>
    <source>
        <strain evidence="2">D6</strain>
    </source>
</reference>
<dbReference type="Pfam" id="PF03567">
    <property type="entry name" value="Sulfotransfer_2"/>
    <property type="match status" value="1"/>
</dbReference>
<dbReference type="EMBL" id="CAICTM010000019">
    <property type="protein sequence ID" value="CAB9497396.1"/>
    <property type="molecule type" value="Genomic_DNA"/>
</dbReference>
<sequence length="512" mass="56983">MVRKLNLKKHSSAPASASSSSGSRGFPCPCSSNSGSSTISSGHGKRSRLSQVSQPLNTTLAVPAWKLATIIALTLCLGMSLRELLPVVMSQDQLTIFLNDLTTSTTTDGTGYHHVNQPQPIIHAEGTNRSILLIHVGKAAGSTLRRATKVLCKSFKDPRNPQKVLHRSCCGKNTLDQRTVPLTGKLIQDVYHMWAYNDTIFPRVTTYLITVRNPIDRIISTYRYSHPDNCPTHLLQEKVLLPWACQLHKNGKLTKPHTPTYQLFRTCFPSAAMEDFAQSVASPWVNGSYFAANLTVAQQWKCRKIARSVVTGNGPANSGSAPHMEFNYHYYAKETMLRYPDKEIMAIRTEQEWEDLLHLDKFLGGAGIIKDVQREITHGSADFAPSPLSIPAIQKLCCVLVQEIELYATILHRALNLSPQAKQESLHDVYQTCNISTTTTTGTLPSWDDWKSACQKRLADDATWIGQQKLATSREMMTNKWGQGLKDDNVHVDWQARVQVPRPQVLDVPGDV</sequence>
<keyword evidence="3" id="KW-1185">Reference proteome</keyword>
<accession>A0A9N8H1L4</accession>
<feature type="region of interest" description="Disordered" evidence="1">
    <location>
        <begin position="1"/>
        <end position="27"/>
    </location>
</feature>
<dbReference type="InterPro" id="IPR005331">
    <property type="entry name" value="Sulfotransferase"/>
</dbReference>
<organism evidence="2 3">
    <name type="scientific">Seminavis robusta</name>
    <dbReference type="NCBI Taxonomy" id="568900"/>
    <lineage>
        <taxon>Eukaryota</taxon>
        <taxon>Sar</taxon>
        <taxon>Stramenopiles</taxon>
        <taxon>Ochrophyta</taxon>
        <taxon>Bacillariophyta</taxon>
        <taxon>Bacillariophyceae</taxon>
        <taxon>Bacillariophycidae</taxon>
        <taxon>Naviculales</taxon>
        <taxon>Naviculaceae</taxon>
        <taxon>Seminavis</taxon>
    </lineage>
</organism>
<proteinExistence type="predicted"/>
<feature type="compositionally biased region" description="Low complexity" evidence="1">
    <location>
        <begin position="12"/>
        <end position="27"/>
    </location>
</feature>
<dbReference type="AlphaFoldDB" id="A0A9N8H1L4"/>
<dbReference type="GO" id="GO:0008146">
    <property type="term" value="F:sulfotransferase activity"/>
    <property type="evidence" value="ECO:0007669"/>
    <property type="project" value="InterPro"/>
</dbReference>
<dbReference type="InterPro" id="IPR027417">
    <property type="entry name" value="P-loop_NTPase"/>
</dbReference>